<evidence type="ECO:0000256" key="2">
    <source>
        <dbReference type="ARBA" id="ARBA00013242"/>
    </source>
</evidence>
<keyword evidence="8" id="KW-0406">Ion transport</keyword>
<evidence type="ECO:0000256" key="8">
    <source>
        <dbReference type="ARBA" id="ARBA00023065"/>
    </source>
</evidence>
<dbReference type="EMBL" id="GG664638">
    <property type="protein sequence ID" value="KNC37687.1"/>
    <property type="molecule type" value="Genomic_DNA"/>
</dbReference>
<comment type="subcellular location">
    <subcellularLocation>
        <location evidence="1">Endomembrane system</location>
        <topology evidence="1">Multi-pass membrane protein</topology>
    </subcellularLocation>
</comment>
<evidence type="ECO:0000256" key="7">
    <source>
        <dbReference type="ARBA" id="ARBA00022989"/>
    </source>
</evidence>
<accession>A0A0L0CZJ3</accession>
<keyword evidence="6" id="KW-1278">Translocase</keyword>
<keyword evidence="3" id="KW-0813">Transport</keyword>
<dbReference type="Pfam" id="PF03030">
    <property type="entry name" value="H_PPase"/>
    <property type="match status" value="1"/>
</dbReference>
<reference evidence="12" key="2">
    <citation type="submission" date="2015-07" db="EMBL/GenBank/DDBJ databases">
        <title>The genome sequence of Plasmodium falciparum RAJ116.</title>
        <authorList>
            <consortium name="The Broad Institute Genome Sequencing Platform"/>
            <person name="Volkman S.K."/>
            <person name="Neafsey D.E."/>
            <person name="Dash A.P."/>
            <person name="Chitnis C.E."/>
            <person name="Hartl D.L."/>
            <person name="Young S.K."/>
            <person name="Kodira C.D."/>
            <person name="Zeng Q."/>
            <person name="Koehrsen M."/>
            <person name="Godfrey P."/>
            <person name="Alvarado L."/>
            <person name="Berlin A."/>
            <person name="Borenstein D."/>
            <person name="Chen Z."/>
            <person name="Engels R."/>
            <person name="Freedman E."/>
            <person name="Gellesch M."/>
            <person name="Goldberg J."/>
            <person name="Griggs A."/>
            <person name="Gujja S."/>
            <person name="Heiman D."/>
            <person name="Hepburn T."/>
            <person name="Howarth C."/>
            <person name="Jen D."/>
            <person name="Larson L."/>
            <person name="Lewis B."/>
            <person name="Mehta T."/>
            <person name="Park D."/>
            <person name="Pearson M."/>
            <person name="Roberts A."/>
            <person name="Saif S."/>
            <person name="Shea T."/>
            <person name="Shenoy N."/>
            <person name="Sisk P."/>
            <person name="Stolte C."/>
            <person name="Sykes S."/>
            <person name="Walk T."/>
            <person name="White J."/>
            <person name="Yandava C."/>
            <person name="Wirth D.F."/>
            <person name="Nusbaum C."/>
            <person name="Birren B."/>
        </authorList>
    </citation>
    <scope>NUCLEOTIDE SEQUENCE [LARGE SCALE GENOMIC DNA]</scope>
    <source>
        <strain evidence="12">RAJ116</strain>
    </source>
</reference>
<keyword evidence="4 10" id="KW-0812">Transmembrane</keyword>
<evidence type="ECO:0000313" key="12">
    <source>
        <dbReference type="Proteomes" id="UP000054566"/>
    </source>
</evidence>
<sequence length="125" mass="13979">MDLFYVFLFPPPTIGLIFSIIKGIGVSNINIKGPKNKEKKLKKGNNPVKKMKKIASYIAVGAKAFLKKKFQYLAVFIIEFSILLEFFVNSFTAVSFVLGCLTSILWGYIGMKIAVYANVKTTNKT</sequence>
<dbReference type="GO" id="GO:0009678">
    <property type="term" value="F:diphosphate hydrolysis-driven proton transmembrane transporter activity"/>
    <property type="evidence" value="ECO:0007669"/>
    <property type="project" value="UniProtKB-EC"/>
</dbReference>
<dbReference type="GO" id="GO:0004427">
    <property type="term" value="F:inorganic diphosphate phosphatase activity"/>
    <property type="evidence" value="ECO:0007669"/>
    <property type="project" value="InterPro"/>
</dbReference>
<proteinExistence type="predicted"/>
<dbReference type="AlphaFoldDB" id="A0A0L0CZJ3"/>
<gene>
    <name evidence="11" type="ORF">PFLG_02633</name>
</gene>
<reference evidence="12" key="1">
    <citation type="submission" date="2015-07" db="EMBL/GenBank/DDBJ databases">
        <title>Annotation of Plasmodium falciparum RAJ116.</title>
        <authorList>
            <consortium name="The Broad Institute Genome Sequencing Platform"/>
            <person name="Volkman S.K."/>
            <person name="Neafsey D.E."/>
            <person name="Dash A.P."/>
            <person name="Chitnis C.E."/>
            <person name="Hartl D.L."/>
            <person name="Young S.K."/>
            <person name="Zeng Q."/>
            <person name="Koehrsen M."/>
            <person name="Alvarado L."/>
            <person name="Berlin A."/>
            <person name="Borenstein D."/>
            <person name="Chapman S.B."/>
            <person name="Chen Z."/>
            <person name="Engels R."/>
            <person name="Freedman E."/>
            <person name="Gellesch M."/>
            <person name="Goldberg J."/>
            <person name="Griggs A."/>
            <person name="Gujja S."/>
            <person name="Heilman E.R."/>
            <person name="Heiman D.I."/>
            <person name="Howarth C."/>
            <person name="Jen D."/>
            <person name="Larson L."/>
            <person name="Mehta T."/>
            <person name="Neiman D."/>
            <person name="Park D."/>
            <person name="Pearson M."/>
            <person name="Roberts A."/>
            <person name="Saif S."/>
            <person name="Shea T."/>
            <person name="Shenoy N."/>
            <person name="Sisk P."/>
            <person name="Stolte C."/>
            <person name="Sykes S."/>
            <person name="Walk T."/>
            <person name="White J."/>
            <person name="Yandava C."/>
            <person name="Haas B."/>
            <person name="Henn M.R."/>
            <person name="Nusbaum C."/>
            <person name="Birren B."/>
        </authorList>
    </citation>
    <scope>NUCLEOTIDE SEQUENCE [LARGE SCALE GENOMIC DNA]</scope>
    <source>
        <strain evidence="12">RAJ116</strain>
    </source>
</reference>
<evidence type="ECO:0000256" key="5">
    <source>
        <dbReference type="ARBA" id="ARBA00022842"/>
    </source>
</evidence>
<dbReference type="EC" id="7.1.3.1" evidence="2"/>
<dbReference type="GO" id="GO:0016020">
    <property type="term" value="C:membrane"/>
    <property type="evidence" value="ECO:0007669"/>
    <property type="project" value="InterPro"/>
</dbReference>
<evidence type="ECO:0000256" key="3">
    <source>
        <dbReference type="ARBA" id="ARBA00022448"/>
    </source>
</evidence>
<dbReference type="OrthoDB" id="5210at2759"/>
<dbReference type="Proteomes" id="UP000054566">
    <property type="component" value="Unassembled WGS sequence"/>
</dbReference>
<evidence type="ECO:0000256" key="6">
    <source>
        <dbReference type="ARBA" id="ARBA00022967"/>
    </source>
</evidence>
<dbReference type="PANTHER" id="PTHR31998">
    <property type="entry name" value="K(+)-INSENSITIVE PYROPHOSPHATE-ENERGIZED PROTON PUMP"/>
    <property type="match status" value="1"/>
</dbReference>
<keyword evidence="7 10" id="KW-1133">Transmembrane helix</keyword>
<keyword evidence="9 10" id="KW-0472">Membrane</keyword>
<feature type="transmembrane region" description="Helical" evidence="10">
    <location>
        <begin position="12"/>
        <end position="31"/>
    </location>
</feature>
<evidence type="ECO:0000256" key="10">
    <source>
        <dbReference type="SAM" id="Phobius"/>
    </source>
</evidence>
<evidence type="ECO:0000256" key="1">
    <source>
        <dbReference type="ARBA" id="ARBA00004127"/>
    </source>
</evidence>
<protein>
    <recommendedName>
        <fullName evidence="2">H(+)-exporting diphosphatase</fullName>
        <ecNumber evidence="2">7.1.3.1</ecNumber>
    </recommendedName>
</protein>
<organism evidence="11 12">
    <name type="scientific">Plasmodium falciparum RAJ116</name>
    <dbReference type="NCBI Taxonomy" id="580058"/>
    <lineage>
        <taxon>Eukaryota</taxon>
        <taxon>Sar</taxon>
        <taxon>Alveolata</taxon>
        <taxon>Apicomplexa</taxon>
        <taxon>Aconoidasida</taxon>
        <taxon>Haemosporida</taxon>
        <taxon>Plasmodiidae</taxon>
        <taxon>Plasmodium</taxon>
        <taxon>Plasmodium (Laverania)</taxon>
    </lineage>
</organism>
<evidence type="ECO:0000256" key="9">
    <source>
        <dbReference type="ARBA" id="ARBA00023136"/>
    </source>
</evidence>
<feature type="transmembrane region" description="Helical" evidence="10">
    <location>
        <begin position="94"/>
        <end position="119"/>
    </location>
</feature>
<dbReference type="InterPro" id="IPR004131">
    <property type="entry name" value="PPase-energised_H-pump"/>
</dbReference>
<keyword evidence="5" id="KW-0460">Magnesium</keyword>
<dbReference type="GO" id="GO:0012505">
    <property type="term" value="C:endomembrane system"/>
    <property type="evidence" value="ECO:0007669"/>
    <property type="project" value="UniProtKB-SubCell"/>
</dbReference>
<feature type="transmembrane region" description="Helical" evidence="10">
    <location>
        <begin position="70"/>
        <end position="88"/>
    </location>
</feature>
<name>A0A0L0CZJ3_PLAFA</name>
<evidence type="ECO:0000313" key="11">
    <source>
        <dbReference type="EMBL" id="KNC37687.1"/>
    </source>
</evidence>
<evidence type="ECO:0000256" key="4">
    <source>
        <dbReference type="ARBA" id="ARBA00022692"/>
    </source>
</evidence>